<dbReference type="GO" id="GO:0003755">
    <property type="term" value="F:peptidyl-prolyl cis-trans isomerase activity"/>
    <property type="evidence" value="ECO:0007669"/>
    <property type="project" value="UniProtKB-KW"/>
</dbReference>
<keyword evidence="8" id="KW-1185">Reference proteome</keyword>
<dbReference type="RefSeq" id="WP_109253780.1">
    <property type="nucleotide sequence ID" value="NZ_QEXV01000006.1"/>
</dbReference>
<keyword evidence="3 7" id="KW-0413">Isomerase</keyword>
<reference evidence="8" key="1">
    <citation type="submission" date="2018-05" db="EMBL/GenBank/DDBJ databases">
        <authorList>
            <person name="Liu B.-T."/>
        </authorList>
    </citation>
    <scope>NUCLEOTIDE SEQUENCE [LARGE SCALE GENOMIC DNA]</scope>
    <source>
        <strain evidence="8">WD6-1</strain>
    </source>
</reference>
<dbReference type="PROSITE" id="PS51257">
    <property type="entry name" value="PROKAR_LIPOPROTEIN"/>
    <property type="match status" value="1"/>
</dbReference>
<evidence type="ECO:0000256" key="2">
    <source>
        <dbReference type="ARBA" id="ARBA00023110"/>
    </source>
</evidence>
<dbReference type="AlphaFoldDB" id="A0A2U2BRK4"/>
<organism evidence="7 8">
    <name type="scientific">Marinicauda salina</name>
    <dbReference type="NCBI Taxonomy" id="2135793"/>
    <lineage>
        <taxon>Bacteria</taxon>
        <taxon>Pseudomonadati</taxon>
        <taxon>Pseudomonadota</taxon>
        <taxon>Alphaproteobacteria</taxon>
        <taxon>Maricaulales</taxon>
        <taxon>Maricaulaceae</taxon>
        <taxon>Marinicauda</taxon>
    </lineage>
</organism>
<name>A0A2U2BRK4_9PROT</name>
<dbReference type="EMBL" id="QEXV01000006">
    <property type="protein sequence ID" value="PWE16625.1"/>
    <property type="molecule type" value="Genomic_DNA"/>
</dbReference>
<dbReference type="SUPFAM" id="SSF50891">
    <property type="entry name" value="Cyclophilin-like"/>
    <property type="match status" value="1"/>
</dbReference>
<proteinExistence type="predicted"/>
<dbReference type="InterPro" id="IPR029000">
    <property type="entry name" value="Cyclophilin-like_dom_sf"/>
</dbReference>
<dbReference type="EC" id="5.2.1.8" evidence="1"/>
<dbReference type="Gene3D" id="2.40.100.10">
    <property type="entry name" value="Cyclophilin-like"/>
    <property type="match status" value="1"/>
</dbReference>
<evidence type="ECO:0000259" key="6">
    <source>
        <dbReference type="PROSITE" id="PS50072"/>
    </source>
</evidence>
<keyword evidence="2" id="KW-0697">Rotamase</keyword>
<feature type="domain" description="PPIase cyclophilin-type" evidence="6">
    <location>
        <begin position="82"/>
        <end position="276"/>
    </location>
</feature>
<evidence type="ECO:0000256" key="3">
    <source>
        <dbReference type="ARBA" id="ARBA00023235"/>
    </source>
</evidence>
<dbReference type="PROSITE" id="PS50072">
    <property type="entry name" value="CSA_PPIASE_2"/>
    <property type="match status" value="1"/>
</dbReference>
<comment type="caution">
    <text evidence="7">The sequence shown here is derived from an EMBL/GenBank/DDBJ whole genome shotgun (WGS) entry which is preliminary data.</text>
</comment>
<dbReference type="InterPro" id="IPR002130">
    <property type="entry name" value="Cyclophilin-type_PPIase_dom"/>
</dbReference>
<evidence type="ECO:0000256" key="4">
    <source>
        <dbReference type="SAM" id="MobiDB-lite"/>
    </source>
</evidence>
<protein>
    <recommendedName>
        <fullName evidence="1">peptidylprolyl isomerase</fullName>
        <ecNumber evidence="1">5.2.1.8</ecNumber>
    </recommendedName>
</protein>
<dbReference type="Proteomes" id="UP000245168">
    <property type="component" value="Unassembled WGS sequence"/>
</dbReference>
<dbReference type="InterPro" id="IPR044666">
    <property type="entry name" value="Cyclophilin_A-like"/>
</dbReference>
<feature type="chain" id="PRO_5015694676" description="peptidylprolyl isomerase" evidence="5">
    <location>
        <begin position="25"/>
        <end position="335"/>
    </location>
</feature>
<dbReference type="PANTHER" id="PTHR45625:SF4">
    <property type="entry name" value="PEPTIDYLPROLYL ISOMERASE DOMAIN AND WD REPEAT-CONTAINING PROTEIN 1"/>
    <property type="match status" value="1"/>
</dbReference>
<accession>A0A2U2BRK4</accession>
<evidence type="ECO:0000313" key="8">
    <source>
        <dbReference type="Proteomes" id="UP000245168"/>
    </source>
</evidence>
<dbReference type="PANTHER" id="PTHR45625">
    <property type="entry name" value="PEPTIDYL-PROLYL CIS-TRANS ISOMERASE-RELATED"/>
    <property type="match status" value="1"/>
</dbReference>
<dbReference type="OrthoDB" id="9807797at2"/>
<feature type="region of interest" description="Disordered" evidence="4">
    <location>
        <begin position="24"/>
        <end position="70"/>
    </location>
</feature>
<keyword evidence="5" id="KW-0732">Signal</keyword>
<feature type="compositionally biased region" description="Low complexity" evidence="4">
    <location>
        <begin position="34"/>
        <end position="70"/>
    </location>
</feature>
<evidence type="ECO:0000256" key="5">
    <source>
        <dbReference type="SAM" id="SignalP"/>
    </source>
</evidence>
<dbReference type="Pfam" id="PF00160">
    <property type="entry name" value="Pro_isomerase"/>
    <property type="match status" value="1"/>
</dbReference>
<evidence type="ECO:0000256" key="1">
    <source>
        <dbReference type="ARBA" id="ARBA00013194"/>
    </source>
</evidence>
<evidence type="ECO:0000313" key="7">
    <source>
        <dbReference type="EMBL" id="PWE16625.1"/>
    </source>
</evidence>
<sequence>MTRTAVASLTALAAALSLTVTACAQESEPEDAETAAAETAPAEDGASTETESAAAPEAPASPAAQAIAAAPDEAWRTVDPDDLLVITTSHGDVWVEFAPEFAPNHVERMRTLVEQDFYDFKVWHRVIDDFMAQGGGALDNPNAAPDMPTLEAEFTIRRGPEMEISELQDRTINPRSNPAEAKAGFWNGFPAGTQPVAQAAIRADGQVESWLLHCEGAAAMARTSEPNSARGQFYITRSDAEHLNSIYTVWGRVRHGQEAINSLAVGTLGQDMGFRPDFIEDMVIASDLPEDERVTIEVMDTTSDAFAAYLDAVAQQNDGELPDVCAIDIPTRITE</sequence>
<feature type="signal peptide" evidence="5">
    <location>
        <begin position="1"/>
        <end position="24"/>
    </location>
</feature>
<gene>
    <name evidence="7" type="ORF">DDZ18_12745</name>
</gene>